<dbReference type="Gene3D" id="2.30.38.10">
    <property type="entry name" value="Luciferase, Domain 3"/>
    <property type="match status" value="1"/>
</dbReference>
<dbReference type="Proteomes" id="UP000030364">
    <property type="component" value="Unassembled WGS sequence"/>
</dbReference>
<organism evidence="4 5">
    <name type="scientific">Thermus filiformis</name>
    <dbReference type="NCBI Taxonomy" id="276"/>
    <lineage>
        <taxon>Bacteria</taxon>
        <taxon>Thermotogati</taxon>
        <taxon>Deinococcota</taxon>
        <taxon>Deinococci</taxon>
        <taxon>Thermales</taxon>
        <taxon>Thermaceae</taxon>
        <taxon>Thermus</taxon>
    </lineage>
</organism>
<gene>
    <name evidence="4" type="ORF">THFILI_11795</name>
</gene>
<dbReference type="EMBL" id="JPSL02000040">
    <property type="protein sequence ID" value="KGQ21102.1"/>
    <property type="molecule type" value="Genomic_DNA"/>
</dbReference>
<proteinExistence type="predicted"/>
<dbReference type="GO" id="GO:0016405">
    <property type="term" value="F:CoA-ligase activity"/>
    <property type="evidence" value="ECO:0007669"/>
    <property type="project" value="InterPro"/>
</dbReference>
<accession>A0A0A2WQS3</accession>
<dbReference type="Gene3D" id="3.30.300.30">
    <property type="match status" value="1"/>
</dbReference>
<dbReference type="GO" id="GO:0044550">
    <property type="term" value="P:secondary metabolite biosynthetic process"/>
    <property type="evidence" value="ECO:0007669"/>
    <property type="project" value="TreeGrafter"/>
</dbReference>
<reference evidence="4 5" key="1">
    <citation type="journal article" date="2015" name="Genome Announc.">
        <title>Draft Genome Sequence of the Thermophile Thermus filiformis ATCC 43280, Producer of Carotenoid-(Di)glucoside-Branched Fatty Acid (Di)esters and Source of Hyperthermostable Enzymes of Biotechnological Interest.</title>
        <authorList>
            <person name="Mandelli F."/>
            <person name="Oliveira Ramires B."/>
            <person name="Couger M.B."/>
            <person name="Paixao D.A."/>
            <person name="Camilo C.M."/>
            <person name="Polikarpov I."/>
            <person name="Prade R."/>
            <person name="Riano-Pachon D.M."/>
            <person name="Squina F.M."/>
        </authorList>
    </citation>
    <scope>NUCLEOTIDE SEQUENCE [LARGE SCALE GENOMIC DNA]</scope>
    <source>
        <strain evidence="4 5">ATCC 43280</strain>
    </source>
</reference>
<name>A0A0A2WQS3_THEFI</name>
<dbReference type="PATRIC" id="fig|276.5.peg.2099"/>
<evidence type="ECO:0000256" key="1">
    <source>
        <dbReference type="ARBA" id="ARBA00022598"/>
    </source>
</evidence>
<dbReference type="PANTHER" id="PTHR43352:SF1">
    <property type="entry name" value="ANTHRANILATE--COA LIGASE"/>
    <property type="match status" value="1"/>
</dbReference>
<comment type="caution">
    <text evidence="4">The sequence shown here is derived from an EMBL/GenBank/DDBJ whole genome shotgun (WGS) entry which is preliminary data.</text>
</comment>
<keyword evidence="1 4" id="KW-0436">Ligase</keyword>
<dbReference type="PANTHER" id="PTHR43352">
    <property type="entry name" value="ACETYL-COA SYNTHETASE"/>
    <property type="match status" value="1"/>
</dbReference>
<evidence type="ECO:0000259" key="2">
    <source>
        <dbReference type="Pfam" id="PF00501"/>
    </source>
</evidence>
<feature type="domain" description="AMP-dependent synthetase/ligase" evidence="2">
    <location>
        <begin position="24"/>
        <end position="377"/>
    </location>
</feature>
<dbReference type="NCBIfam" id="TIGR02262">
    <property type="entry name" value="benz_CoA_lig"/>
    <property type="match status" value="1"/>
</dbReference>
<sequence length="516" mass="58207">MLELPERYNVSTILDRNLERGLAGKAAVRWAEGELSYGELFARVCAFARALRALGFRREERVLLVLDDTWAFPVAFLGAIRMGAVPIPVNPLLRPEEYRYFLEDSYARAVVADEGSLSRVAEALKGMEGVFLIACGAEPPEGVEGVRLEELLQAHAGEVPPADTHRDDMAFWLYSSGSTGKPKGVVHLQHDIPYTCETYAKHVLQIREEDVTFSASKLFHAYGLGNNLSFPYWVGATTVLLKGRPTPETVLQTIVRFRPSLFFTVPTLYNLILNHPEAGRYDLSSIRLCVSAAEPLPPEIWRRWKETFGLVILDGIGSTEMLHIYCSNTLDALKPGSSGKPVLGYELRILSPEGTPVPPGEAGDLWVRGDSALAFYWHQHEKTKRTLQGEWFHTGDRYRMDEEGFFWYEGRSDDMIKVKGLWVSPIEIENALMEHPAVREAAVVGVQVEGLARIKAFVILREGYTPGEALTRELQEWCKARLRPYQYPEFVAYVEDFPRTATGKVQRFKLRELQEA</sequence>
<dbReference type="SUPFAM" id="SSF56801">
    <property type="entry name" value="Acetyl-CoA synthetase-like"/>
    <property type="match status" value="1"/>
</dbReference>
<evidence type="ECO:0000259" key="3">
    <source>
        <dbReference type="Pfam" id="PF13193"/>
    </source>
</evidence>
<keyword evidence="5" id="KW-1185">Reference proteome</keyword>
<dbReference type="OrthoDB" id="28801at2"/>
<dbReference type="GO" id="GO:0005524">
    <property type="term" value="F:ATP binding"/>
    <property type="evidence" value="ECO:0007669"/>
    <property type="project" value="InterPro"/>
</dbReference>
<dbReference type="CDD" id="cd05959">
    <property type="entry name" value="BCL_4HBCL"/>
    <property type="match status" value="1"/>
</dbReference>
<dbReference type="Pfam" id="PF00501">
    <property type="entry name" value="AMP-binding"/>
    <property type="match status" value="1"/>
</dbReference>
<dbReference type="Gene3D" id="3.40.50.980">
    <property type="match status" value="1"/>
</dbReference>
<dbReference type="GO" id="GO:0016878">
    <property type="term" value="F:acid-thiol ligase activity"/>
    <property type="evidence" value="ECO:0007669"/>
    <property type="project" value="TreeGrafter"/>
</dbReference>
<dbReference type="RefSeq" id="WP_038066956.1">
    <property type="nucleotide sequence ID" value="NZ_JPSL02000040.1"/>
</dbReference>
<protein>
    <submittedName>
        <fullName evidence="4">4-hydroxybenzoate--CoA ligase</fullName>
    </submittedName>
</protein>
<evidence type="ECO:0000313" key="4">
    <source>
        <dbReference type="EMBL" id="KGQ21102.1"/>
    </source>
</evidence>
<dbReference type="Gene3D" id="3.40.50.12820">
    <property type="match status" value="1"/>
</dbReference>
<dbReference type="InterPro" id="IPR011957">
    <property type="entry name" value="Benz_CoA_lig"/>
</dbReference>
<dbReference type="InterPro" id="IPR045851">
    <property type="entry name" value="AMP-bd_C_sf"/>
</dbReference>
<feature type="domain" description="AMP-binding enzyme C-terminal" evidence="3">
    <location>
        <begin position="427"/>
        <end position="504"/>
    </location>
</feature>
<dbReference type="InterPro" id="IPR025110">
    <property type="entry name" value="AMP-bd_C"/>
</dbReference>
<dbReference type="AlphaFoldDB" id="A0A0A2WQS3"/>
<evidence type="ECO:0000313" key="5">
    <source>
        <dbReference type="Proteomes" id="UP000030364"/>
    </source>
</evidence>
<dbReference type="Pfam" id="PF13193">
    <property type="entry name" value="AMP-binding_C"/>
    <property type="match status" value="1"/>
</dbReference>
<dbReference type="STRING" id="276.THFILI_11795"/>
<dbReference type="InterPro" id="IPR000873">
    <property type="entry name" value="AMP-dep_synth/lig_dom"/>
</dbReference>